<organism evidence="4">
    <name type="scientific">marine metagenome</name>
    <dbReference type="NCBI Taxonomy" id="408172"/>
    <lineage>
        <taxon>unclassified sequences</taxon>
        <taxon>metagenomes</taxon>
        <taxon>ecological metagenomes</taxon>
    </lineage>
</organism>
<keyword evidence="1" id="KW-0677">Repeat</keyword>
<protein>
    <recommendedName>
        <fullName evidence="5">Tetratricopeptide repeat protein</fullName>
    </recommendedName>
</protein>
<feature type="transmembrane region" description="Helical" evidence="3">
    <location>
        <begin position="302"/>
        <end position="319"/>
    </location>
</feature>
<keyword evidence="3" id="KW-0812">Transmembrane</keyword>
<dbReference type="Pfam" id="PF13181">
    <property type="entry name" value="TPR_8"/>
    <property type="match status" value="2"/>
</dbReference>
<dbReference type="SMART" id="SM00028">
    <property type="entry name" value="TPR"/>
    <property type="match status" value="6"/>
</dbReference>
<dbReference type="InterPro" id="IPR052346">
    <property type="entry name" value="O-mannosyl-transferase_TMTC"/>
</dbReference>
<dbReference type="PANTHER" id="PTHR44227">
    <property type="match status" value="1"/>
</dbReference>
<sequence>IGQVDVFGYHLVNIMLHLCVGIILYFLTRELLKIEQPTLTSTFQRLPLAASLIHLFNPMSVESVTYLSSRSSVLVTLFYLSSFYFFIRFINSKEKQNNKWKNFHYPLIALLLFYLGLGTKEIIVTLPIMAVLYLWLQSPTKSFHKFLPELAMILIPLIIYLLYRYVQMGNLLVIRNDPYSYMIDRGLYILTQIKVVISYYLVKLIFPINLNFEPDIRLVSGFLDWEWIASLIIGVGLAIGIFHQKSILLKCAFIWAFITILPTSSIIPLKQIATEHRTYLSGIGISMGLGILFLRTASLSRLMHPTLIIVLVIYGLLTMKRSLDYRSEINIWEDTVKKSPYKSMAHNNLGTAYLSKKRLKEARQSFEVSSALSPSSAEPYINMGHIHARNEEWDKAKLKYDLALKLGANRSQVFFNSGLMRLKLNKAEEALPFLLEAIKIKNHRFLYHQELGNAFRMVKQYDSALKSYRKVLELEPNHVEAQNNIGVIFWNLKALDKAEVEFKKALAMEDKNTIHKNLANLYIAKKKFSKAIPHLKTVIARNPDDSRTRSLLHVVEIIKDTPTQ</sequence>
<dbReference type="Pfam" id="PF13414">
    <property type="entry name" value="TPR_11"/>
    <property type="match status" value="1"/>
</dbReference>
<feature type="transmembrane region" description="Helical" evidence="3">
    <location>
        <begin position="107"/>
        <end position="134"/>
    </location>
</feature>
<keyword evidence="2" id="KW-0802">TPR repeat</keyword>
<feature type="transmembrane region" description="Helical" evidence="3">
    <location>
        <begin position="218"/>
        <end position="241"/>
    </location>
</feature>
<feature type="transmembrane region" description="Helical" evidence="3">
    <location>
        <begin position="67"/>
        <end position="87"/>
    </location>
</feature>
<dbReference type="EMBL" id="UINC01009881">
    <property type="protein sequence ID" value="SVA44179.1"/>
    <property type="molecule type" value="Genomic_DNA"/>
</dbReference>
<reference evidence="4" key="1">
    <citation type="submission" date="2018-05" db="EMBL/GenBank/DDBJ databases">
        <authorList>
            <person name="Lanie J.A."/>
            <person name="Ng W.-L."/>
            <person name="Kazmierczak K.M."/>
            <person name="Andrzejewski T.M."/>
            <person name="Davidsen T.M."/>
            <person name="Wayne K.J."/>
            <person name="Tettelin H."/>
            <person name="Glass J.I."/>
            <person name="Rusch D."/>
            <person name="Podicherti R."/>
            <person name="Tsui H.-C.T."/>
            <person name="Winkler M.E."/>
        </authorList>
    </citation>
    <scope>NUCLEOTIDE SEQUENCE</scope>
</reference>
<feature type="transmembrane region" description="Helical" evidence="3">
    <location>
        <begin position="247"/>
        <end position="267"/>
    </location>
</feature>
<dbReference type="InterPro" id="IPR011990">
    <property type="entry name" value="TPR-like_helical_dom_sf"/>
</dbReference>
<evidence type="ECO:0000256" key="3">
    <source>
        <dbReference type="SAM" id="Phobius"/>
    </source>
</evidence>
<feature type="transmembrane region" description="Helical" evidence="3">
    <location>
        <begin position="186"/>
        <end position="206"/>
    </location>
</feature>
<dbReference type="Gene3D" id="1.25.40.10">
    <property type="entry name" value="Tetratricopeptide repeat domain"/>
    <property type="match status" value="1"/>
</dbReference>
<evidence type="ECO:0000256" key="2">
    <source>
        <dbReference type="ARBA" id="ARBA00022803"/>
    </source>
</evidence>
<feature type="non-terminal residue" evidence="4">
    <location>
        <position position="1"/>
    </location>
</feature>
<name>A0A381VV46_9ZZZZ</name>
<dbReference type="PROSITE" id="PS50005">
    <property type="entry name" value="TPR"/>
    <property type="match status" value="4"/>
</dbReference>
<gene>
    <name evidence="4" type="ORF">METZ01_LOCUS97033</name>
</gene>
<keyword evidence="3" id="KW-0472">Membrane</keyword>
<dbReference type="PANTHER" id="PTHR44227:SF3">
    <property type="entry name" value="PROTEIN O-MANNOSYL-TRANSFERASE TMTC4"/>
    <property type="match status" value="1"/>
</dbReference>
<feature type="transmembrane region" description="Helical" evidence="3">
    <location>
        <begin position="146"/>
        <end position="166"/>
    </location>
</feature>
<accession>A0A381VV46</accession>
<dbReference type="InterPro" id="IPR019734">
    <property type="entry name" value="TPR_rpt"/>
</dbReference>
<dbReference type="AlphaFoldDB" id="A0A381VV46"/>
<keyword evidence="3" id="KW-1133">Transmembrane helix</keyword>
<feature type="transmembrane region" description="Helical" evidence="3">
    <location>
        <begin position="6"/>
        <end position="27"/>
    </location>
</feature>
<feature type="transmembrane region" description="Helical" evidence="3">
    <location>
        <begin position="279"/>
        <end position="296"/>
    </location>
</feature>
<evidence type="ECO:0000313" key="4">
    <source>
        <dbReference type="EMBL" id="SVA44179.1"/>
    </source>
</evidence>
<dbReference type="SUPFAM" id="SSF48452">
    <property type="entry name" value="TPR-like"/>
    <property type="match status" value="1"/>
</dbReference>
<evidence type="ECO:0000256" key="1">
    <source>
        <dbReference type="ARBA" id="ARBA00022737"/>
    </source>
</evidence>
<proteinExistence type="predicted"/>
<evidence type="ECO:0008006" key="5">
    <source>
        <dbReference type="Google" id="ProtNLM"/>
    </source>
</evidence>